<dbReference type="PATRIC" id="fig|1262666.3.peg.1184"/>
<evidence type="ECO:0000256" key="1">
    <source>
        <dbReference type="ARBA" id="ARBA00000085"/>
    </source>
</evidence>
<evidence type="ECO:0000256" key="10">
    <source>
        <dbReference type="ARBA" id="ARBA00068150"/>
    </source>
</evidence>
<dbReference type="CDD" id="cd00156">
    <property type="entry name" value="REC"/>
    <property type="match status" value="1"/>
</dbReference>
<dbReference type="Pfam" id="PF02518">
    <property type="entry name" value="HATPase_c"/>
    <property type="match status" value="1"/>
</dbReference>
<dbReference type="InterPro" id="IPR013656">
    <property type="entry name" value="PAS_4"/>
</dbReference>
<evidence type="ECO:0000256" key="6">
    <source>
        <dbReference type="ARBA" id="ARBA00022777"/>
    </source>
</evidence>
<evidence type="ECO:0000256" key="3">
    <source>
        <dbReference type="ARBA" id="ARBA00022553"/>
    </source>
</evidence>
<evidence type="ECO:0000313" key="16">
    <source>
        <dbReference type="EMBL" id="EMG38000.1"/>
    </source>
</evidence>
<organism evidence="16 17">
    <name type="scientific">Desulfocurvibacter africanus PCS</name>
    <dbReference type="NCBI Taxonomy" id="1262666"/>
    <lineage>
        <taxon>Bacteria</taxon>
        <taxon>Pseudomonadati</taxon>
        <taxon>Thermodesulfobacteriota</taxon>
        <taxon>Desulfovibrionia</taxon>
        <taxon>Desulfovibrionales</taxon>
        <taxon>Desulfovibrionaceae</taxon>
        <taxon>Desulfocurvibacter</taxon>
    </lineage>
</organism>
<dbReference type="SMART" id="SM00388">
    <property type="entry name" value="HisKA"/>
    <property type="match status" value="1"/>
</dbReference>
<feature type="domain" description="PAC" evidence="15">
    <location>
        <begin position="206"/>
        <end position="261"/>
    </location>
</feature>
<dbReference type="InterPro" id="IPR000700">
    <property type="entry name" value="PAS-assoc_C"/>
</dbReference>
<dbReference type="InterPro" id="IPR036890">
    <property type="entry name" value="HATPase_C_sf"/>
</dbReference>
<dbReference type="GO" id="GO:0000155">
    <property type="term" value="F:phosphorelay sensor kinase activity"/>
    <property type="evidence" value="ECO:0007669"/>
    <property type="project" value="InterPro"/>
</dbReference>
<feature type="modified residue" description="4-aspartylphosphate" evidence="11">
    <location>
        <position position="58"/>
    </location>
</feature>
<dbReference type="InterPro" id="IPR004358">
    <property type="entry name" value="Sig_transdc_His_kin-like_C"/>
</dbReference>
<gene>
    <name evidence="16" type="ORF">PCS_01169</name>
</gene>
<evidence type="ECO:0000259" key="15">
    <source>
        <dbReference type="PROSITE" id="PS50113"/>
    </source>
</evidence>
<dbReference type="InterPro" id="IPR005467">
    <property type="entry name" value="His_kinase_dom"/>
</dbReference>
<dbReference type="PROSITE" id="PS50113">
    <property type="entry name" value="PAC"/>
    <property type="match status" value="1"/>
</dbReference>
<evidence type="ECO:0000259" key="13">
    <source>
        <dbReference type="PROSITE" id="PS50110"/>
    </source>
</evidence>
<keyword evidence="7" id="KW-0067">ATP-binding</keyword>
<reference evidence="16 17" key="1">
    <citation type="journal article" date="2013" name="Genome Announc.">
        <title>Draft Genome Sequence for Desulfovibrio africanus Strain PCS.</title>
        <authorList>
            <person name="Brown S.D."/>
            <person name="Utturkar S.M."/>
            <person name="Arkin A.P."/>
            <person name="Deutschbauer A.M."/>
            <person name="Elias D.A."/>
            <person name="Hazen T.C."/>
            <person name="Chakraborty R."/>
        </authorList>
    </citation>
    <scope>NUCLEOTIDE SEQUENCE [LARGE SCALE GENOMIC DNA]</scope>
    <source>
        <strain evidence="16 17">PCS</strain>
    </source>
</reference>
<feature type="domain" description="Histidine kinase" evidence="12">
    <location>
        <begin position="279"/>
        <end position="510"/>
    </location>
</feature>
<dbReference type="SMART" id="SM00448">
    <property type="entry name" value="REC"/>
    <property type="match status" value="2"/>
</dbReference>
<dbReference type="PROSITE" id="PS50112">
    <property type="entry name" value="PAS"/>
    <property type="match status" value="1"/>
</dbReference>
<comment type="caution">
    <text evidence="16">The sequence shown here is derived from an EMBL/GenBank/DDBJ whole genome shotgun (WGS) entry which is preliminary data.</text>
</comment>
<dbReference type="SUPFAM" id="SSF52172">
    <property type="entry name" value="CheY-like"/>
    <property type="match status" value="2"/>
</dbReference>
<dbReference type="Proteomes" id="UP000011922">
    <property type="component" value="Unassembled WGS sequence"/>
</dbReference>
<protein>
    <recommendedName>
        <fullName evidence="10">Sensory/regulatory protein RpfC</fullName>
        <ecNumber evidence="2">2.7.13.3</ecNumber>
    </recommendedName>
</protein>
<evidence type="ECO:0000259" key="12">
    <source>
        <dbReference type="PROSITE" id="PS50109"/>
    </source>
</evidence>
<sequence>MDQVIKVVLLEDNPGDVYLLRNMLRGVLDNCFEMVTFPRLSEGLEHLKSNAVDVILLDLGLVDSQGLDTFHALHAEIPDIPTVVLSGLNDEDVAVQTIRAGGQDYLVKGQFNVQVLARTISYAIERKRAERILHQREQEYKALIENSPNIIVRLNKDLLVQFVNPAIGPAMGHPPAYYIGKPLHEACFPQELSGKYEAVVKGVFSRGKEDSLVFECIAQSQRRHYHARFVPEFSAKGEIETVLGILNDITALKVTEEELRQAKDLAEEANQAKSAFLAAMSHEIRTPMNGVLGMIELALMRRPTSKVQQYLDLAKQSGQALLLIINDILDLSKIEAGMITIEAQPFDPRAMLESLFATMSLAAEQKGLEFRSNVAPALSSMALGDEGRLRQVLFNIIGNAIKFTEQGEIAVSIDVPHGERWRDICGAEGSFCLLASIRDTGVGIPANMLEKIFDSFTQVNQVSGRNYEFGGTGLGLAISRQLVEMMGGRIWVESEPGKGSLFTFVVPLEVLDAEPVAPEVQAVEAIPAETRSLKVLIAEDNSINQILASEILKEKGHSMLVVENGQAALEALRKEKFDLVLMDAKMPVMDGEEATRRIRAGEAGDPNVPIVALTAYALKGDRERFLAAGMNDYISKPIDMQELERVLQEVHENVVVTDQQ</sequence>
<dbReference type="EMBL" id="AOSV01000011">
    <property type="protein sequence ID" value="EMG38000.1"/>
    <property type="molecule type" value="Genomic_DNA"/>
</dbReference>
<dbReference type="PANTHER" id="PTHR45339">
    <property type="entry name" value="HYBRID SIGNAL TRANSDUCTION HISTIDINE KINASE J"/>
    <property type="match status" value="1"/>
</dbReference>
<dbReference type="PANTHER" id="PTHR45339:SF1">
    <property type="entry name" value="HYBRID SIGNAL TRANSDUCTION HISTIDINE KINASE J"/>
    <property type="match status" value="1"/>
</dbReference>
<keyword evidence="3 11" id="KW-0597">Phosphoprotein</keyword>
<dbReference type="NCBIfam" id="TIGR00229">
    <property type="entry name" value="sensory_box"/>
    <property type="match status" value="1"/>
</dbReference>
<keyword evidence="8" id="KW-0902">Two-component regulatory system</keyword>
<feature type="domain" description="Response regulatory" evidence="13">
    <location>
        <begin position="6"/>
        <end position="123"/>
    </location>
</feature>
<keyword evidence="4" id="KW-0808">Transferase</keyword>
<keyword evidence="6" id="KW-0418">Kinase</keyword>
<proteinExistence type="predicted"/>
<comment type="subunit">
    <text evidence="9">At low DSF concentrations, interacts with RpfF.</text>
</comment>
<comment type="catalytic activity">
    <reaction evidence="1">
        <text>ATP + protein L-histidine = ADP + protein N-phospho-L-histidine.</text>
        <dbReference type="EC" id="2.7.13.3"/>
    </reaction>
</comment>
<dbReference type="InterPro" id="IPR011006">
    <property type="entry name" value="CheY-like_superfamily"/>
</dbReference>
<dbReference type="Pfam" id="PF00072">
    <property type="entry name" value="Response_reg"/>
    <property type="match status" value="2"/>
</dbReference>
<dbReference type="CDD" id="cd00130">
    <property type="entry name" value="PAS"/>
    <property type="match status" value="1"/>
</dbReference>
<dbReference type="FunFam" id="1.10.287.130:FF:000002">
    <property type="entry name" value="Two-component osmosensing histidine kinase"/>
    <property type="match status" value="1"/>
</dbReference>
<dbReference type="EC" id="2.7.13.3" evidence="2"/>
<dbReference type="CDD" id="cd00082">
    <property type="entry name" value="HisKA"/>
    <property type="match status" value="1"/>
</dbReference>
<feature type="domain" description="PAS" evidence="14">
    <location>
        <begin position="136"/>
        <end position="207"/>
    </location>
</feature>
<evidence type="ECO:0000256" key="2">
    <source>
        <dbReference type="ARBA" id="ARBA00012438"/>
    </source>
</evidence>
<dbReference type="Gene3D" id="3.40.50.2300">
    <property type="match status" value="2"/>
</dbReference>
<evidence type="ECO:0000256" key="8">
    <source>
        <dbReference type="ARBA" id="ARBA00023012"/>
    </source>
</evidence>
<dbReference type="InterPro" id="IPR001789">
    <property type="entry name" value="Sig_transdc_resp-reg_receiver"/>
</dbReference>
<dbReference type="SMART" id="SM00387">
    <property type="entry name" value="HATPase_c"/>
    <property type="match status" value="1"/>
</dbReference>
<evidence type="ECO:0000259" key="14">
    <source>
        <dbReference type="PROSITE" id="PS50112"/>
    </source>
</evidence>
<dbReference type="SUPFAM" id="SSF47384">
    <property type="entry name" value="Homodimeric domain of signal transducing histidine kinase"/>
    <property type="match status" value="1"/>
</dbReference>
<dbReference type="GO" id="GO:0005524">
    <property type="term" value="F:ATP binding"/>
    <property type="evidence" value="ECO:0007669"/>
    <property type="project" value="UniProtKB-KW"/>
</dbReference>
<dbReference type="InterPro" id="IPR036097">
    <property type="entry name" value="HisK_dim/P_sf"/>
</dbReference>
<dbReference type="InterPro" id="IPR000014">
    <property type="entry name" value="PAS"/>
</dbReference>
<dbReference type="Gene3D" id="3.30.450.20">
    <property type="entry name" value="PAS domain"/>
    <property type="match status" value="1"/>
</dbReference>
<dbReference type="Gene3D" id="3.30.565.10">
    <property type="entry name" value="Histidine kinase-like ATPase, C-terminal domain"/>
    <property type="match status" value="1"/>
</dbReference>
<dbReference type="AlphaFoldDB" id="M5PVK1"/>
<dbReference type="CDD" id="cd16922">
    <property type="entry name" value="HATPase_EvgS-ArcB-TorS-like"/>
    <property type="match status" value="1"/>
</dbReference>
<dbReference type="InterPro" id="IPR003594">
    <property type="entry name" value="HATPase_dom"/>
</dbReference>
<dbReference type="PRINTS" id="PR00344">
    <property type="entry name" value="BCTRLSENSOR"/>
</dbReference>
<evidence type="ECO:0000256" key="4">
    <source>
        <dbReference type="ARBA" id="ARBA00022679"/>
    </source>
</evidence>
<dbReference type="InterPro" id="IPR035965">
    <property type="entry name" value="PAS-like_dom_sf"/>
</dbReference>
<dbReference type="RefSeq" id="WP_005985009.1">
    <property type="nucleotide sequence ID" value="NZ_AOSV01000011.1"/>
</dbReference>
<accession>M5PVK1</accession>
<dbReference type="InterPro" id="IPR003661">
    <property type="entry name" value="HisK_dim/P_dom"/>
</dbReference>
<name>M5PVK1_DESAF</name>
<feature type="domain" description="Response regulatory" evidence="13">
    <location>
        <begin position="534"/>
        <end position="651"/>
    </location>
</feature>
<keyword evidence="5" id="KW-0547">Nucleotide-binding</keyword>
<dbReference type="OrthoDB" id="5522912at2"/>
<evidence type="ECO:0000256" key="11">
    <source>
        <dbReference type="PROSITE-ProRule" id="PRU00169"/>
    </source>
</evidence>
<dbReference type="PROSITE" id="PS50109">
    <property type="entry name" value="HIS_KIN"/>
    <property type="match status" value="1"/>
</dbReference>
<feature type="modified residue" description="4-aspartylphosphate" evidence="11">
    <location>
        <position position="583"/>
    </location>
</feature>
<dbReference type="SUPFAM" id="SSF55785">
    <property type="entry name" value="PYP-like sensor domain (PAS domain)"/>
    <property type="match status" value="1"/>
</dbReference>
<dbReference type="PROSITE" id="PS50110">
    <property type="entry name" value="RESPONSE_REGULATORY"/>
    <property type="match status" value="2"/>
</dbReference>
<dbReference type="SMART" id="SM00091">
    <property type="entry name" value="PAS"/>
    <property type="match status" value="1"/>
</dbReference>
<evidence type="ECO:0000256" key="5">
    <source>
        <dbReference type="ARBA" id="ARBA00022741"/>
    </source>
</evidence>
<dbReference type="CDD" id="cd17546">
    <property type="entry name" value="REC_hyHK_CKI1_RcsC-like"/>
    <property type="match status" value="1"/>
</dbReference>
<evidence type="ECO:0000313" key="17">
    <source>
        <dbReference type="Proteomes" id="UP000011922"/>
    </source>
</evidence>
<evidence type="ECO:0000256" key="7">
    <source>
        <dbReference type="ARBA" id="ARBA00022840"/>
    </source>
</evidence>
<dbReference type="SUPFAM" id="SSF55874">
    <property type="entry name" value="ATPase domain of HSP90 chaperone/DNA topoisomerase II/histidine kinase"/>
    <property type="match status" value="1"/>
</dbReference>
<evidence type="ECO:0000256" key="9">
    <source>
        <dbReference type="ARBA" id="ARBA00064003"/>
    </source>
</evidence>
<dbReference type="Pfam" id="PF08448">
    <property type="entry name" value="PAS_4"/>
    <property type="match status" value="1"/>
</dbReference>
<dbReference type="FunFam" id="3.30.565.10:FF:000010">
    <property type="entry name" value="Sensor histidine kinase RcsC"/>
    <property type="match status" value="1"/>
</dbReference>
<dbReference type="Pfam" id="PF00512">
    <property type="entry name" value="HisKA"/>
    <property type="match status" value="1"/>
</dbReference>
<dbReference type="Gene3D" id="1.10.287.130">
    <property type="match status" value="1"/>
</dbReference>